<comment type="function">
    <text evidence="3 4">Participates actively in the response to hyperosmotic and heat shock by preventing the aggregation of stress-denatured proteins, in association with DnaK and GrpE. It is the nucleotide exchange factor for DnaK and may function as a thermosensor. Unfolded proteins bind initially to DnaJ; upon interaction with the DnaJ-bound protein, DnaK hydrolyzes its bound ATP, resulting in the formation of a stable complex. GrpE releases ADP from DnaK; ATP binding to DnaK triggers the release of the substrate protein, thus completing the reaction cycle. Several rounds of ATP-dependent interactions between DnaJ, DnaK and GrpE are required for fully efficient folding.</text>
</comment>
<dbReference type="SUPFAM" id="SSF51064">
    <property type="entry name" value="Head domain of nucleotide exchange factor GrpE"/>
    <property type="match status" value="1"/>
</dbReference>
<keyword evidence="9" id="KW-1185">Reference proteome</keyword>
<dbReference type="PANTHER" id="PTHR21237:SF23">
    <property type="entry name" value="GRPE PROTEIN HOMOLOG, MITOCHONDRIAL"/>
    <property type="match status" value="1"/>
</dbReference>
<dbReference type="InterPro" id="IPR000740">
    <property type="entry name" value="GrpE"/>
</dbReference>
<dbReference type="InterPro" id="IPR013805">
    <property type="entry name" value="GrpE_CC"/>
</dbReference>
<dbReference type="GO" id="GO:0006457">
    <property type="term" value="P:protein folding"/>
    <property type="evidence" value="ECO:0007669"/>
    <property type="project" value="InterPro"/>
</dbReference>
<evidence type="ECO:0000256" key="7">
    <source>
        <dbReference type="SAM" id="MobiDB-lite"/>
    </source>
</evidence>
<sequence>MQTNGQANNAGDNDNGMPDFNAEENISETPHMTNALEVEEGEELVKKEQQLNEMRDKYLRLQAEFDNFRKRTAKERLELLQTAGKEVIISLLDVLDDSERATKQLDTSNDINAVKDGVNLVFNKLKTTLQAKGLKPMESMHTTFDSDLHDAITEIPAPTPDLQGKVVDVLQQGYYLNDKLIRHAKVIVGK</sequence>
<keyword evidence="6" id="KW-0175">Coiled coil</keyword>
<organism evidence="8 9">
    <name type="scientific">Chitinophaga flava</name>
    <dbReference type="NCBI Taxonomy" id="2259036"/>
    <lineage>
        <taxon>Bacteria</taxon>
        <taxon>Pseudomonadati</taxon>
        <taxon>Bacteroidota</taxon>
        <taxon>Chitinophagia</taxon>
        <taxon>Chitinophagales</taxon>
        <taxon>Chitinophagaceae</taxon>
        <taxon>Chitinophaga</taxon>
    </lineage>
</organism>
<evidence type="ECO:0000313" key="9">
    <source>
        <dbReference type="Proteomes" id="UP000253410"/>
    </source>
</evidence>
<dbReference type="PROSITE" id="PS01071">
    <property type="entry name" value="GRPE"/>
    <property type="match status" value="1"/>
</dbReference>
<dbReference type="EMBL" id="QFFJ01000001">
    <property type="protein sequence ID" value="RBL94156.1"/>
    <property type="molecule type" value="Genomic_DNA"/>
</dbReference>
<dbReference type="OrthoDB" id="9812586at2"/>
<evidence type="ECO:0000256" key="1">
    <source>
        <dbReference type="ARBA" id="ARBA00009054"/>
    </source>
</evidence>
<dbReference type="GO" id="GO:0042803">
    <property type="term" value="F:protein homodimerization activity"/>
    <property type="evidence" value="ECO:0007669"/>
    <property type="project" value="InterPro"/>
</dbReference>
<dbReference type="AlphaFoldDB" id="A0A365Y6E7"/>
<dbReference type="SUPFAM" id="SSF58014">
    <property type="entry name" value="Coiled-coil domain of nucleotide exchange factor GrpE"/>
    <property type="match status" value="1"/>
</dbReference>
<dbReference type="GO" id="GO:0051082">
    <property type="term" value="F:unfolded protein binding"/>
    <property type="evidence" value="ECO:0007669"/>
    <property type="project" value="TreeGrafter"/>
</dbReference>
<dbReference type="Pfam" id="PF01025">
    <property type="entry name" value="GrpE"/>
    <property type="match status" value="1"/>
</dbReference>
<dbReference type="InterPro" id="IPR009012">
    <property type="entry name" value="GrpE_head"/>
</dbReference>
<dbReference type="GO" id="GO:0051087">
    <property type="term" value="F:protein-folding chaperone binding"/>
    <property type="evidence" value="ECO:0007669"/>
    <property type="project" value="InterPro"/>
</dbReference>
<dbReference type="GO" id="GO:0005737">
    <property type="term" value="C:cytoplasm"/>
    <property type="evidence" value="ECO:0007669"/>
    <property type="project" value="UniProtKB-SubCell"/>
</dbReference>
<evidence type="ECO:0000256" key="2">
    <source>
        <dbReference type="ARBA" id="ARBA00023186"/>
    </source>
</evidence>
<keyword evidence="3 4" id="KW-0346">Stress response</keyword>
<comment type="similarity">
    <text evidence="1 3 5">Belongs to the GrpE family.</text>
</comment>
<comment type="subcellular location">
    <subcellularLocation>
        <location evidence="3">Cytoplasm</location>
    </subcellularLocation>
</comment>
<dbReference type="Gene3D" id="2.30.22.10">
    <property type="entry name" value="Head domain of nucleotide exchange factor GrpE"/>
    <property type="match status" value="1"/>
</dbReference>
<dbReference type="GO" id="GO:0000774">
    <property type="term" value="F:adenyl-nucleotide exchange factor activity"/>
    <property type="evidence" value="ECO:0007669"/>
    <property type="project" value="InterPro"/>
</dbReference>
<dbReference type="PRINTS" id="PR00773">
    <property type="entry name" value="GRPEPROTEIN"/>
</dbReference>
<protein>
    <recommendedName>
        <fullName evidence="3 4">Protein GrpE</fullName>
    </recommendedName>
    <alternativeName>
        <fullName evidence="3">HSP-70 cofactor</fullName>
    </alternativeName>
</protein>
<gene>
    <name evidence="3 8" type="primary">grpE</name>
    <name evidence="8" type="ORF">DF182_08370</name>
</gene>
<comment type="subunit">
    <text evidence="3">Homodimer.</text>
</comment>
<comment type="caution">
    <text evidence="8">The sequence shown here is derived from an EMBL/GenBank/DDBJ whole genome shotgun (WGS) entry which is preliminary data.</text>
</comment>
<name>A0A365Y6E7_9BACT</name>
<dbReference type="HAMAP" id="MF_01151">
    <property type="entry name" value="GrpE"/>
    <property type="match status" value="1"/>
</dbReference>
<feature type="region of interest" description="Disordered" evidence="7">
    <location>
        <begin position="1"/>
        <end position="35"/>
    </location>
</feature>
<keyword evidence="3" id="KW-0963">Cytoplasm</keyword>
<feature type="compositionally biased region" description="Low complexity" evidence="7">
    <location>
        <begin position="1"/>
        <end position="16"/>
    </location>
</feature>
<proteinExistence type="inferred from homology"/>
<evidence type="ECO:0000256" key="3">
    <source>
        <dbReference type="HAMAP-Rule" id="MF_01151"/>
    </source>
</evidence>
<dbReference type="Gene3D" id="3.90.20.20">
    <property type="match status" value="1"/>
</dbReference>
<evidence type="ECO:0000313" key="8">
    <source>
        <dbReference type="EMBL" id="RBL94156.1"/>
    </source>
</evidence>
<reference evidence="8 9" key="1">
    <citation type="submission" date="2018-05" db="EMBL/GenBank/DDBJ databases">
        <title>Chitinophaga sp. K3CV102501T nov., isolated from isolated from a monsoon evergreen broad-leaved forest soil.</title>
        <authorList>
            <person name="Lv Y."/>
        </authorList>
    </citation>
    <scope>NUCLEOTIDE SEQUENCE [LARGE SCALE GENOMIC DNA]</scope>
    <source>
        <strain evidence="8 9">GDMCC 1.1325</strain>
    </source>
</reference>
<dbReference type="Proteomes" id="UP000253410">
    <property type="component" value="Unassembled WGS sequence"/>
</dbReference>
<evidence type="ECO:0000256" key="4">
    <source>
        <dbReference type="RuleBase" id="RU000639"/>
    </source>
</evidence>
<dbReference type="PANTHER" id="PTHR21237">
    <property type="entry name" value="GRPE PROTEIN"/>
    <property type="match status" value="1"/>
</dbReference>
<keyword evidence="2 3" id="KW-0143">Chaperone</keyword>
<accession>A0A365Y6E7</accession>
<evidence type="ECO:0000256" key="5">
    <source>
        <dbReference type="RuleBase" id="RU004478"/>
    </source>
</evidence>
<dbReference type="CDD" id="cd00446">
    <property type="entry name" value="GrpE"/>
    <property type="match status" value="1"/>
</dbReference>
<evidence type="ECO:0000256" key="6">
    <source>
        <dbReference type="SAM" id="Coils"/>
    </source>
</evidence>
<feature type="coiled-coil region" evidence="6">
    <location>
        <begin position="44"/>
        <end position="71"/>
    </location>
</feature>